<dbReference type="PROSITE" id="PS51651">
    <property type="entry name" value="DOCKER"/>
    <property type="match status" value="1"/>
</dbReference>
<feature type="domain" description="C2 DOCK-type" evidence="7">
    <location>
        <begin position="904"/>
        <end position="1156"/>
    </location>
</feature>
<dbReference type="Gene3D" id="2.60.40.150">
    <property type="entry name" value="C2 domain"/>
    <property type="match status" value="1"/>
</dbReference>
<dbReference type="Pfam" id="PF20422">
    <property type="entry name" value="DHR-2_Lobe_B"/>
    <property type="match status" value="1"/>
</dbReference>
<evidence type="ECO:0000256" key="2">
    <source>
        <dbReference type="ARBA" id="ARBA00022490"/>
    </source>
</evidence>
<dbReference type="InterPro" id="IPR035892">
    <property type="entry name" value="C2_domain_sf"/>
</dbReference>
<dbReference type="Pfam" id="PF20421">
    <property type="entry name" value="DHR-2_Lobe_C"/>
    <property type="match status" value="1"/>
</dbReference>
<dbReference type="PANTHER" id="PTHR45653:SF10">
    <property type="entry name" value="MYOBLAST CITY, ISOFORM B"/>
    <property type="match status" value="1"/>
</dbReference>
<dbReference type="InterPro" id="IPR046769">
    <property type="entry name" value="DOCKER_Lobe_A"/>
</dbReference>
<keyword evidence="2" id="KW-0963">Cytoplasm</keyword>
<dbReference type="Gene3D" id="1.25.40.410">
    <property type="match status" value="1"/>
</dbReference>
<keyword evidence="4" id="KW-0344">Guanine-nucleotide releasing factor</keyword>
<feature type="compositionally biased region" description="Low complexity" evidence="6">
    <location>
        <begin position="1591"/>
        <end position="1605"/>
    </location>
</feature>
<evidence type="ECO:0000256" key="3">
    <source>
        <dbReference type="ARBA" id="ARBA00022553"/>
    </source>
</evidence>
<dbReference type="InterPro" id="IPR019410">
    <property type="entry name" value="Methyltransf_16"/>
</dbReference>
<dbReference type="InterPro" id="IPR042455">
    <property type="entry name" value="DOCK_N_sub1"/>
</dbReference>
<evidence type="ECO:0000256" key="4">
    <source>
        <dbReference type="ARBA" id="ARBA00022658"/>
    </source>
</evidence>
<keyword evidence="10" id="KW-1185">Reference proteome</keyword>
<feature type="domain" description="DOCKER" evidence="8">
    <location>
        <begin position="2132"/>
        <end position="2556"/>
    </location>
</feature>
<gene>
    <name evidence="9" type="ORF">J3Q64DRAFT_1636934</name>
</gene>
<organism evidence="9 10">
    <name type="scientific">Phycomyces blakesleeanus</name>
    <dbReference type="NCBI Taxonomy" id="4837"/>
    <lineage>
        <taxon>Eukaryota</taxon>
        <taxon>Fungi</taxon>
        <taxon>Fungi incertae sedis</taxon>
        <taxon>Mucoromycota</taxon>
        <taxon>Mucoromycotina</taxon>
        <taxon>Mucoromycetes</taxon>
        <taxon>Mucorales</taxon>
        <taxon>Phycomycetaceae</taxon>
        <taxon>Phycomyces</taxon>
    </lineage>
</organism>
<dbReference type="InterPro" id="IPR043162">
    <property type="entry name" value="DOCK_C_lobe_C"/>
</dbReference>
<dbReference type="Pfam" id="PF06920">
    <property type="entry name" value="DHR-2_Lobe_A"/>
    <property type="match status" value="1"/>
</dbReference>
<evidence type="ECO:0000313" key="10">
    <source>
        <dbReference type="Proteomes" id="UP001448207"/>
    </source>
</evidence>
<comment type="similarity">
    <text evidence="5">Belongs to the DOCK family.</text>
</comment>
<dbReference type="PANTHER" id="PTHR45653">
    <property type="entry name" value="DEDICATOR OF CYTOKINESIS"/>
    <property type="match status" value="1"/>
</dbReference>
<dbReference type="InterPro" id="IPR026791">
    <property type="entry name" value="DOCK"/>
</dbReference>
<dbReference type="Pfam" id="PF16172">
    <property type="entry name" value="DOCK_N"/>
    <property type="match status" value="1"/>
</dbReference>
<dbReference type="InterPro" id="IPR032376">
    <property type="entry name" value="DOCK_N"/>
</dbReference>
<comment type="caution">
    <text evidence="9">The sequence shown here is derived from an EMBL/GenBank/DDBJ whole genome shotgun (WGS) entry which is preliminary data.</text>
</comment>
<dbReference type="InterPro" id="IPR056372">
    <property type="entry name" value="TPR_DOCK"/>
</dbReference>
<dbReference type="Gene3D" id="1.20.1270.350">
    <property type="entry name" value="Dedicator of cytokinesis N-terminal subdomain"/>
    <property type="match status" value="1"/>
</dbReference>
<comment type="subcellular location">
    <subcellularLocation>
        <location evidence="1">Cytoplasm</location>
    </subcellularLocation>
</comment>
<dbReference type="CDD" id="cd11684">
    <property type="entry name" value="DHR2_DOCK"/>
    <property type="match status" value="1"/>
</dbReference>
<dbReference type="Gene3D" id="3.40.50.150">
    <property type="entry name" value="Vaccinia Virus protein VP39"/>
    <property type="match status" value="1"/>
</dbReference>
<dbReference type="InterPro" id="IPR029063">
    <property type="entry name" value="SAM-dependent_MTases_sf"/>
</dbReference>
<protein>
    <submittedName>
        <fullName evidence="9">Uncharacterized protein</fullName>
    </submittedName>
</protein>
<dbReference type="PROSITE" id="PS51650">
    <property type="entry name" value="C2_DOCK"/>
    <property type="match status" value="1"/>
</dbReference>
<dbReference type="InterPro" id="IPR046773">
    <property type="entry name" value="DOCKER_Lobe_C"/>
</dbReference>
<dbReference type="Pfam" id="PF10294">
    <property type="entry name" value="Methyltransf_16"/>
    <property type="match status" value="1"/>
</dbReference>
<evidence type="ECO:0000256" key="1">
    <source>
        <dbReference type="ARBA" id="ARBA00004496"/>
    </source>
</evidence>
<dbReference type="EMBL" id="JBCLYO010000004">
    <property type="protein sequence ID" value="KAL0090345.1"/>
    <property type="molecule type" value="Genomic_DNA"/>
</dbReference>
<evidence type="ECO:0000256" key="6">
    <source>
        <dbReference type="SAM" id="MobiDB-lite"/>
    </source>
</evidence>
<dbReference type="Proteomes" id="UP001448207">
    <property type="component" value="Unassembled WGS sequence"/>
</dbReference>
<dbReference type="InterPro" id="IPR043161">
    <property type="entry name" value="DOCK_C_lobe_A"/>
</dbReference>
<keyword evidence="3" id="KW-0597">Phosphoprotein</keyword>
<reference evidence="9 10" key="1">
    <citation type="submission" date="2024-04" db="EMBL/GenBank/DDBJ databases">
        <title>Symmetric and asymmetric DNA N6-adenine methylation regulates different biological responses in Mucorales.</title>
        <authorList>
            <consortium name="Lawrence Berkeley National Laboratory"/>
            <person name="Lax C."/>
            <person name="Mondo S.J."/>
            <person name="Osorio-Concepcion M."/>
            <person name="Muszewska A."/>
            <person name="Corrochano-Luque M."/>
            <person name="Gutierrez G."/>
            <person name="Riley R."/>
            <person name="Lipzen A."/>
            <person name="Guo J."/>
            <person name="Hundley H."/>
            <person name="Amirebrahimi M."/>
            <person name="Ng V."/>
            <person name="Lorenzo-Gutierrez D."/>
            <person name="Binder U."/>
            <person name="Yang J."/>
            <person name="Song Y."/>
            <person name="Canovas D."/>
            <person name="Navarro E."/>
            <person name="Freitag M."/>
            <person name="Gabaldon T."/>
            <person name="Grigoriev I.V."/>
            <person name="Corrochano L.M."/>
            <person name="Nicolas F.E."/>
            <person name="Garre V."/>
        </authorList>
    </citation>
    <scope>NUCLEOTIDE SEQUENCE [LARGE SCALE GENOMIC DNA]</scope>
    <source>
        <strain evidence="9 10">L51</strain>
    </source>
</reference>
<dbReference type="Pfam" id="PF14429">
    <property type="entry name" value="DOCK-C2"/>
    <property type="match status" value="1"/>
</dbReference>
<feature type="region of interest" description="Disordered" evidence="6">
    <location>
        <begin position="1586"/>
        <end position="1611"/>
    </location>
</feature>
<dbReference type="InterPro" id="IPR046770">
    <property type="entry name" value="DOCKER_Lobe_B"/>
</dbReference>
<evidence type="ECO:0000256" key="5">
    <source>
        <dbReference type="PROSITE-ProRule" id="PRU00983"/>
    </source>
</evidence>
<dbReference type="Pfam" id="PF23554">
    <property type="entry name" value="TPR_DOCK"/>
    <property type="match status" value="1"/>
</dbReference>
<evidence type="ECO:0000259" key="7">
    <source>
        <dbReference type="PROSITE" id="PS51650"/>
    </source>
</evidence>
<dbReference type="CDD" id="cd08679">
    <property type="entry name" value="C2_DOCK180_related"/>
    <property type="match status" value="1"/>
</dbReference>
<dbReference type="Gene3D" id="1.20.58.740">
    <property type="match status" value="1"/>
</dbReference>
<name>A0ABR3B8R2_PHYBL</name>
<dbReference type="InterPro" id="IPR027357">
    <property type="entry name" value="DOCKER_dom"/>
</dbReference>
<evidence type="ECO:0000313" key="9">
    <source>
        <dbReference type="EMBL" id="KAL0090345.1"/>
    </source>
</evidence>
<evidence type="ECO:0000259" key="8">
    <source>
        <dbReference type="PROSITE" id="PS51651"/>
    </source>
</evidence>
<dbReference type="InterPro" id="IPR027007">
    <property type="entry name" value="C2_DOCK-type_domain"/>
</dbReference>
<proteinExistence type="inferred from homology"/>
<accession>A0ABR3B8R2</accession>
<sequence>MKTKEVDRPIATMEGWEDGSKYKRELFNLDRWELQSADQLTIHIGPHDIVLVQDPHSSHLGGYIWLTAIVFCAYLESLCEKKERHGWISLDRTKRWVELGSGVGLIGLMLRKMGIEDVMITDISELVPVMERNVEANGFTVKSVSGRRKNEASKTDEVLVEPLLWGDGDAIEHVKSSGVIDYLVACDCIYSEASALDLVDTMDRLADETTTIICISEVRNQAAQDAFMAEAKSRFHMELLPPSQWQGKVKGVAVMKWLPLPKIAHAIAIHPFTPSTLPQNSTASQSGRPYTTYSTLHSPLLSPQTDTASIHTIGSLSPSFSTTDHSSLNPTDYAHLAALEVGDELFIFEQQGQWYRGYVLSTLEAGRKPNTAPIGCFPRSHVQIKEYLDTAAGDPSTLCRTDSILDDRPLSPTAPWLSPDLPSLTRSFSDSFIKKAPECEPARPNSYVDFHFDLDDTARYSFVSDMSKPSPPSLPLVRFDQSTLTGSSEPLVDEIAACVSEWNTLLYIYLDQNQYTQFNAVRDHINYLFQARRQLLDQALSREELSRLRKEIIHRMITMNLALDRDMIIRHPERGFLLDSNNTSLATLYRMHWKYTIADPLPLTSFSTVTPPTPHSFSLPKDTTDLPALEPQPSVSQQNNKGAKFNHLLFELKACVAHICQPGEFTELYFSLYNKADSTFVTEQFVVVLTYNGMPKDESQIGKLQTLFTDLSAHDLTTNLYLICRIVRLGGMKFTDKEKDYHLGTIGSHASMIFSNDNSRMMNYFDQGNGRYQSKSVLSPTASTANLCRRPFGCAVLHVGGLLQKTERNTTANPASNRITLSEHDMRIFTATSESTFSTLHEDIINNSIKDISKHARAETLRVDLKMFYGQLDQVLKTNTALLQDMTRTSRLGFPDVVFPSDERNELYITLISGDFAQFGRSRNIQVTLCVRDNFTGDVVENALSSGANSPFVTYWDSMVFYHDQRPKWGEILKLKIQPYVLWARSHVFITIRHRSSHHMTTPLPQSIPVGVATNPQANANEKIIAMGFLPLTLPSAHRDFVADGSHTLYLYKYDRTLANQGAYIDNVPWCYRSSTPSNMQAQEYTNARYKEQKFKVGHRYSSSGGSLKSLHGTFTTPSVFSSTTGSSINVATADLPSPGKLTTLRDTLTISTFLCSTRFTQNKTLVKLLNWSDILEQGPEGGEELLSILDKFSFVGEMEVVKFLGDIFDVLLAILVCKHKHMHAREDIVDQALAAIIWVLGIVQDRRFSNFRPVLDVYIDQRFVPDENVPADAKARLLQNSNDEMTYDQILKGMLRLCTNPSDPKKAKLLRSSMKVWDYLFRFMVRSRDMQKRKEDNGERSLRDIMFKDELQQLLDLIIQMMVPEQPNVMIGSQTLALQHFADVLGELRGVLSPKQLVDTTTNFVDTCDHFTGKLVGYKLCMILAIVKGPVFNDYTCRSGLAKHVLRWIQMWMNSYMAVAKDVIFARHDQQEGDHQQIRLPKAQWLENLRLSLTIVSEVLDKARKSCGMASSGLSSASVSSPSISTFSRPISTATSGDEEIIDESHVELMSITEVVLQLVPQLLNAYKELQRLTQQAIQALEMTGNSIPSNDNSASAAVAASSRRNSRHSLGMLRERNNSVSNKNNPGTSSDILESNSKFSVVLQALATSPSVPFPSTYPFQTTPTKSSTLANGSNVIAMVTTGLLDITVVLLELFHLTPQRQWVAFLHDFQVREGPAATAVFLRKVCHTCMAILFGDDLQILEESKGTVEGRERCEEDETRESRKIPSNWLNMDVIAHQIILCNILAPAISVLESEAFLPVTMADHGDTEVDIEEGPELILWRTMFGSLLQTMSSSRLETEKFLPQVQRAVWKLSGNSKGAVGAKTLLQLWRLAGPPQRPKAEESNKADVMSYFSSTIEEEPLSLESEKEDTEEQTAEVSIELPKKEPKGRSIASFLEGDPEMYGVKIMIEKINDEDAEDKKEELRRIKERRSTCSAYTDSGKLPAISVLQIDLMSIVLRPLCAVALTLHEQARSAALDVIADIITIELHTFGELTHTRHLLIATLDRLVMSENKGNEIIRIDMMEELSHMLEIKLLSQDASELIQPGKEAIESLSRFMEILLQIRSLPLDDDEFMDEQINATLKLMKFIQVIEREEIYIKYVHQLVQLHVGSHNYIEAALTLRFHANLLEWDPYEDLAPIPDLGFVSQTSFSRKEKLYWTMISYLEQGSAWEISIELCKELAHEYENTVFDYFKLSEVLQRQAKLTQDIVKKERYFPEYFRVGFYGRGFPDSVRSHQYIYRGLEWEKMSSFVERMQNRHPNAQLLSGKDAAVAVMHEDQLKVLESALDGQYLQITALVPEPEGEAKQRLKNPLVPEYIKKYSMANNVSTFSFSRPVNKVQSSGEDHKPETDFLNLWTEKTVLTCEDAFPNISRRSRIIHVQVKDVSPIENAVVAVENKNQELLELYKKYSVYVNQKRPPSGSNTVNISPFSMSLNGAVDAPVNGGIPLYKKAFFSKTYWVNNVETRPWIERLRKAIDVQVKTVEQCLEIHDKLVSPEMRPFHITLVGCKYITY</sequence>
<dbReference type="SUPFAM" id="SSF53335">
    <property type="entry name" value="S-adenosyl-L-methionine-dependent methyltransferases"/>
    <property type="match status" value="1"/>
</dbReference>